<gene>
    <name evidence="5" type="primary">emrK_2</name>
    <name evidence="5" type="ORF">GALL_22580</name>
</gene>
<protein>
    <submittedName>
        <fullName evidence="5">Putative multidrug resistance protein EmrK</fullName>
    </submittedName>
</protein>
<evidence type="ECO:0000259" key="4">
    <source>
        <dbReference type="Pfam" id="PF25963"/>
    </source>
</evidence>
<dbReference type="InterPro" id="IPR050739">
    <property type="entry name" value="MFP"/>
</dbReference>
<dbReference type="GO" id="GO:0055085">
    <property type="term" value="P:transmembrane transport"/>
    <property type="evidence" value="ECO:0007669"/>
    <property type="project" value="InterPro"/>
</dbReference>
<dbReference type="InterPro" id="IPR058624">
    <property type="entry name" value="MdtA-like_HH"/>
</dbReference>
<dbReference type="SUPFAM" id="SSF111369">
    <property type="entry name" value="HlyD-like secretion proteins"/>
    <property type="match status" value="3"/>
</dbReference>
<dbReference type="Gene3D" id="2.40.50.100">
    <property type="match status" value="1"/>
</dbReference>
<comment type="caution">
    <text evidence="5">The sequence shown here is derived from an EMBL/GenBank/DDBJ whole genome shotgun (WGS) entry which is preliminary data.</text>
</comment>
<dbReference type="PANTHER" id="PTHR30386:SF24">
    <property type="entry name" value="MULTIDRUG RESISTANCE EFFLUX PUMP"/>
    <property type="match status" value="1"/>
</dbReference>
<keyword evidence="1" id="KW-0175">Coiled coil</keyword>
<feature type="domain" description="p-hydroxybenzoic acid efflux pump subunit AaeA-like beta-barrel" evidence="4">
    <location>
        <begin position="233"/>
        <end position="325"/>
    </location>
</feature>
<dbReference type="Pfam" id="PF25917">
    <property type="entry name" value="BSH_RND"/>
    <property type="match status" value="1"/>
</dbReference>
<dbReference type="AlphaFoldDB" id="A0A1J5TLQ2"/>
<evidence type="ECO:0000313" key="5">
    <source>
        <dbReference type="EMBL" id="OIR17237.1"/>
    </source>
</evidence>
<dbReference type="EMBL" id="MLJW01000005">
    <property type="protein sequence ID" value="OIR17237.1"/>
    <property type="molecule type" value="Genomic_DNA"/>
</dbReference>
<dbReference type="InterPro" id="IPR058634">
    <property type="entry name" value="AaeA-lik-b-barrel"/>
</dbReference>
<dbReference type="Pfam" id="PF25963">
    <property type="entry name" value="Beta-barrel_AAEA"/>
    <property type="match status" value="1"/>
</dbReference>
<proteinExistence type="predicted"/>
<feature type="domain" description="Multidrug resistance protein MdtA-like barrel-sandwich hybrid" evidence="3">
    <location>
        <begin position="45"/>
        <end position="227"/>
    </location>
</feature>
<feature type="domain" description="Multidrug resistance protein MdtA-like alpha-helical hairpin" evidence="2">
    <location>
        <begin position="107"/>
        <end position="168"/>
    </location>
</feature>
<reference evidence="5" key="1">
    <citation type="submission" date="2016-10" db="EMBL/GenBank/DDBJ databases">
        <title>Sequence of Gallionella enrichment culture.</title>
        <authorList>
            <person name="Poehlein A."/>
            <person name="Muehling M."/>
            <person name="Daniel R."/>
        </authorList>
    </citation>
    <scope>NUCLEOTIDE SEQUENCE</scope>
</reference>
<evidence type="ECO:0000256" key="1">
    <source>
        <dbReference type="SAM" id="Coils"/>
    </source>
</evidence>
<dbReference type="PANTHER" id="PTHR30386">
    <property type="entry name" value="MEMBRANE FUSION SUBUNIT OF EMRAB-TOLC MULTIDRUG EFFLUX PUMP"/>
    <property type="match status" value="1"/>
</dbReference>
<dbReference type="Gene3D" id="2.40.30.170">
    <property type="match status" value="1"/>
</dbReference>
<evidence type="ECO:0000259" key="3">
    <source>
        <dbReference type="Pfam" id="PF25917"/>
    </source>
</evidence>
<sequence length="328" mass="35179">MESLKAHRNKIAVALILAALLGALAFYYLYGNSRSTENAYINADVVNVAAQVSGRVVAVHVKDNQHVHKGDALFDIDPEPFAIALERAQADLALARQAARQDNAEVAAARALVNQAESDLANAHSTYIRDKELVAQHFLSQQSLDDAQTRMQALQATLEQARAKLAKALSAPEKTDERGDVLKAQAAIDQAKLDLEHTRIIAAQDGQISNLTLTAGSLVGVGVPLFALIADNSFHIDANFKETELVGIHPGQNADIRIDMYPGQHFQGTVESLSGGTGTAFSLLPPQNATGNWVKIAQRVPVRIKLAPTDAEHPLRIGATATVSVQLK</sequence>
<organism evidence="5">
    <name type="scientific">mine drainage metagenome</name>
    <dbReference type="NCBI Taxonomy" id="410659"/>
    <lineage>
        <taxon>unclassified sequences</taxon>
        <taxon>metagenomes</taxon>
        <taxon>ecological metagenomes</taxon>
    </lineage>
</organism>
<feature type="coiled-coil region" evidence="1">
    <location>
        <begin position="144"/>
        <end position="171"/>
    </location>
</feature>
<accession>A0A1J5TLQ2</accession>
<evidence type="ECO:0000259" key="2">
    <source>
        <dbReference type="Pfam" id="PF25876"/>
    </source>
</evidence>
<dbReference type="InterPro" id="IPR058625">
    <property type="entry name" value="MdtA-like_BSH"/>
</dbReference>
<dbReference type="Gene3D" id="1.10.287.470">
    <property type="entry name" value="Helix hairpin bin"/>
    <property type="match status" value="2"/>
</dbReference>
<name>A0A1J5TLQ2_9ZZZZ</name>
<dbReference type="Pfam" id="PF25876">
    <property type="entry name" value="HH_MFP_RND"/>
    <property type="match status" value="1"/>
</dbReference>